<proteinExistence type="predicted"/>
<dbReference type="Pfam" id="PF17408">
    <property type="entry name" value="MCD_N"/>
    <property type="match status" value="1"/>
</dbReference>
<dbReference type="Pfam" id="PF05292">
    <property type="entry name" value="MCD"/>
    <property type="match status" value="1"/>
</dbReference>
<evidence type="ECO:0000313" key="3">
    <source>
        <dbReference type="EMBL" id="KAL3687121.1"/>
    </source>
</evidence>
<gene>
    <name evidence="3" type="ORF">R1sor_013430</name>
</gene>
<dbReference type="InterPro" id="IPR042303">
    <property type="entry name" value="Malonyl_CoA_deC_C_sf"/>
</dbReference>
<dbReference type="PANTHER" id="PTHR28641:SF1">
    <property type="entry name" value="MALONYL-COA DECARBOXYLASE, MITOCHONDRIAL"/>
    <property type="match status" value="1"/>
</dbReference>
<feature type="domain" description="Malonyl-CoA decarboxylase N-terminal" evidence="2">
    <location>
        <begin position="107"/>
        <end position="157"/>
    </location>
</feature>
<dbReference type="PANTHER" id="PTHR28641">
    <property type="match status" value="1"/>
</dbReference>
<evidence type="ECO:0000259" key="1">
    <source>
        <dbReference type="Pfam" id="PF05292"/>
    </source>
</evidence>
<feature type="domain" description="Malonyl-CoA decarboxylase C-terminal" evidence="1">
    <location>
        <begin position="162"/>
        <end position="446"/>
    </location>
</feature>
<dbReference type="InterPro" id="IPR007956">
    <property type="entry name" value="Malonyl_CoA_deC_C"/>
</dbReference>
<dbReference type="Proteomes" id="UP001633002">
    <property type="component" value="Unassembled WGS sequence"/>
</dbReference>
<name>A0ABD3H8I9_9MARC</name>
<accession>A0ABD3H8I9</accession>
<dbReference type="InterPro" id="IPR038351">
    <property type="entry name" value="MCD_N_sf"/>
</dbReference>
<dbReference type="Gene3D" id="1.20.140.90">
    <property type="entry name" value="Malonyl-CoA decarboxylase, oligemerization domain"/>
    <property type="match status" value="1"/>
</dbReference>
<organism evidence="3 4">
    <name type="scientific">Riccia sorocarpa</name>
    <dbReference type="NCBI Taxonomy" id="122646"/>
    <lineage>
        <taxon>Eukaryota</taxon>
        <taxon>Viridiplantae</taxon>
        <taxon>Streptophyta</taxon>
        <taxon>Embryophyta</taxon>
        <taxon>Marchantiophyta</taxon>
        <taxon>Marchantiopsida</taxon>
        <taxon>Marchantiidae</taxon>
        <taxon>Marchantiales</taxon>
        <taxon>Ricciaceae</taxon>
        <taxon>Riccia</taxon>
    </lineage>
</organism>
<dbReference type="InterPro" id="IPR035372">
    <property type="entry name" value="MCD_N"/>
</dbReference>
<dbReference type="AlphaFoldDB" id="A0ABD3H8I9"/>
<dbReference type="EMBL" id="JBJQOH010000004">
    <property type="protein sequence ID" value="KAL3687121.1"/>
    <property type="molecule type" value="Genomic_DNA"/>
</dbReference>
<dbReference type="Gene3D" id="3.40.630.150">
    <property type="entry name" value="Malonyl-CoA decarboxylase, catalytic domain"/>
    <property type="match status" value="1"/>
</dbReference>
<reference evidence="3 4" key="1">
    <citation type="submission" date="2024-09" db="EMBL/GenBank/DDBJ databases">
        <title>Chromosome-scale assembly of Riccia sorocarpa.</title>
        <authorList>
            <person name="Paukszto L."/>
        </authorList>
    </citation>
    <scope>NUCLEOTIDE SEQUENCE [LARGE SCALE GENOMIC DNA]</scope>
    <source>
        <strain evidence="3">LP-2024</strain>
        <tissue evidence="3">Aerial parts of the thallus</tissue>
    </source>
</reference>
<keyword evidence="4" id="KW-1185">Reference proteome</keyword>
<dbReference type="InterPro" id="IPR038917">
    <property type="entry name" value="Malonyl_CoA_deC"/>
</dbReference>
<sequence>MQGAEKIDPEIERLFTQHVLPTCICKASQIPACGVPTTETSLQLSDNNSRSGNLGKIQDLLRDIIQMEINQLPDLTLATFREEYLKLDWESRQKALLLFATQFGVDAARLFEQINKQPCGLKFLVHLRADLIAAIKEKNLSALHALDADLKGMFETWVVPACLELQQITWTNSASVLKTIVVHETTHPVRNLDDLKRRLSVGRRCYGYFHPEIPGEPVVFIELALTNKLEGSIQNVLYGEPPLAEEVATTAIFYALTHSQTGLAGIDLGSFLLREVITVLRQDRPSIQNFCTLSPINGFSKWLLPKLESQIRFAQVDSRSSQDIDGAPAFKENLLLPEEEDILVKACSEFSGGGKSRSGLQIIRELLTSRGHEWTKSAKVAAALRAPLMRLCARYLILEKKDGRPLNLVTHLHVWNGASVERLNWMADTSTKGIEQSAGIMVTYIYRLENLDTNKQLYLNKGIISVSPAIQQYLHGLVYNEKEEMQLS</sequence>
<evidence type="ECO:0000259" key="2">
    <source>
        <dbReference type="Pfam" id="PF17408"/>
    </source>
</evidence>
<comment type="caution">
    <text evidence="3">The sequence shown here is derived from an EMBL/GenBank/DDBJ whole genome shotgun (WGS) entry which is preliminary data.</text>
</comment>
<protein>
    <recommendedName>
        <fullName evidence="5">Malonyl-CoA decarboxylase</fullName>
    </recommendedName>
</protein>
<evidence type="ECO:0000313" key="4">
    <source>
        <dbReference type="Proteomes" id="UP001633002"/>
    </source>
</evidence>
<evidence type="ECO:0008006" key="5">
    <source>
        <dbReference type="Google" id="ProtNLM"/>
    </source>
</evidence>